<sequence length="861" mass="97759">MRTIFKKLFDQAKSELPAKKRADKKLEEEGYELVRKVIVTPSRMLLIAPELGMGNRGIRDFTSSDQDVIRVHFREHDGDKLRENRCGKELIEKTVGGVMQNGLKIAGKKYVYFGNSSSQLRDNGCYFFAESIIQEVREKIGSFKDNTSVPKRMSRIGQFFTQAQRLKDNVQREQYRDIHDYLGGCDPSGAPYTFSDGVGMISQKFAEEVAEDLGLEGHVPSCFQIRFRGFKGVLSVNPVLDIIPTKLPLHFCFRESQKKFFFRKKTTGSPFEIVKYSSPCSVSLNKPVLNILDQVSEKQSLTTHRRIMKRVHELLDKQIDALALGLTSEQHCREKLAEMSLKIDVERLDYSAALCRNSIRKIRTKNSIQIPPHFGRTLFGIVDESGQLQYGQIYCQVTENVHVKNPKKSAPKKVIKGRVLMSKNPAIIGGDVRVFEAVDVPELTHLVDVVVFPRYGPRPHPDEMAGSDLDGDEYTLIWDKNLLLDYTMDFPKAKAKVEEIKEDQIVDKFREFFVDYVRNDSVGQLSVAHLAVSDLYGLDCQPSNNLAVKIAKALDFSKTGESPSQIRGEGESPAINPDFLEKRHCPSGRSPGLNGQIYRRAKEIDDILRKCMSASEQEPVELDPDLMTTGWKEYEEDAKKDFANYAGQIRTILDKYGVENEAQLFSGSIIEFRRRVGEICTDKNDMYGSFNVFANIDRLVSGVFYSFRTAFFELFGVHDENGFICQEPSEAMRKLASAYYVVTYRAAKDNEPDRLLSFPWVVWDVLAVVKRKNYVGRRPRAFSPLVLPVRNQDQQPPQRLQPAAAEGAARIQGSPGKMLRPDDKDVQALQRPRRDPSLCARGQRRTRSSSRTRLSNSTSSR</sequence>
<dbReference type="GO" id="GO:0003968">
    <property type="term" value="F:RNA-directed RNA polymerase activity"/>
    <property type="evidence" value="ECO:0007669"/>
    <property type="project" value="UniProtKB-KW"/>
</dbReference>
<evidence type="ECO:0000256" key="2">
    <source>
        <dbReference type="ARBA" id="ARBA00022484"/>
    </source>
</evidence>
<evidence type="ECO:0000256" key="1">
    <source>
        <dbReference type="ARBA" id="ARBA00005762"/>
    </source>
</evidence>
<evidence type="ECO:0000313" key="13">
    <source>
        <dbReference type="Proteomes" id="UP000298663"/>
    </source>
</evidence>
<accession>A0A4U5MN09</accession>
<evidence type="ECO:0000256" key="5">
    <source>
        <dbReference type="ARBA" id="ARBA00022884"/>
    </source>
</evidence>
<evidence type="ECO:0000256" key="9">
    <source>
        <dbReference type="SAM" id="MobiDB-lite"/>
    </source>
</evidence>
<dbReference type="EMBL" id="AZBU02000007">
    <property type="protein sequence ID" value="TKR70871.1"/>
    <property type="molecule type" value="Genomic_DNA"/>
</dbReference>
<dbReference type="Pfam" id="PF05183">
    <property type="entry name" value="RdRP"/>
    <property type="match status" value="1"/>
</dbReference>
<keyword evidence="4 8" id="KW-0548">Nucleotidyltransferase</keyword>
<evidence type="ECO:0000259" key="11">
    <source>
        <dbReference type="Pfam" id="PF26253"/>
    </source>
</evidence>
<protein>
    <recommendedName>
        <fullName evidence="8">RNA-dependent RNA polymerase</fullName>
        <ecNumber evidence="8">2.7.7.48</ecNumber>
    </recommendedName>
</protein>
<dbReference type="AlphaFoldDB" id="A0A4U5MN09"/>
<keyword evidence="6" id="KW-0943">RNA-mediated gene silencing</keyword>
<keyword evidence="2 8" id="KW-0696">RNA-directed RNA polymerase</keyword>
<evidence type="ECO:0000256" key="7">
    <source>
        <dbReference type="ARBA" id="ARBA00048744"/>
    </source>
</evidence>
<feature type="compositionally biased region" description="Low complexity" evidence="9">
    <location>
        <begin position="792"/>
        <end position="805"/>
    </location>
</feature>
<dbReference type="GO" id="GO:0030422">
    <property type="term" value="P:siRNA processing"/>
    <property type="evidence" value="ECO:0007669"/>
    <property type="project" value="TreeGrafter"/>
</dbReference>
<dbReference type="OrthoDB" id="6513042at2759"/>
<dbReference type="GO" id="GO:0003723">
    <property type="term" value="F:RNA binding"/>
    <property type="evidence" value="ECO:0007669"/>
    <property type="project" value="UniProtKB-KW"/>
</dbReference>
<dbReference type="Proteomes" id="UP000298663">
    <property type="component" value="Unassembled WGS sequence"/>
</dbReference>
<dbReference type="PANTHER" id="PTHR23079">
    <property type="entry name" value="RNA-DEPENDENT RNA POLYMERASE"/>
    <property type="match status" value="1"/>
</dbReference>
<feature type="domain" description="RDRP core" evidence="10">
    <location>
        <begin position="39"/>
        <end position="600"/>
    </location>
</feature>
<feature type="region of interest" description="Disordered" evidence="9">
    <location>
        <begin position="787"/>
        <end position="861"/>
    </location>
</feature>
<dbReference type="Pfam" id="PF26253">
    <property type="entry name" value="RdRP_head"/>
    <property type="match status" value="1"/>
</dbReference>
<keyword evidence="5 8" id="KW-0694">RNA-binding</keyword>
<evidence type="ECO:0000256" key="8">
    <source>
        <dbReference type="RuleBase" id="RU363098"/>
    </source>
</evidence>
<keyword evidence="13" id="KW-1185">Reference proteome</keyword>
<gene>
    <name evidence="12" type="ORF">L596_022840</name>
</gene>
<comment type="similarity">
    <text evidence="1 8">Belongs to the RdRP family.</text>
</comment>
<proteinExistence type="inferred from homology"/>
<evidence type="ECO:0000256" key="4">
    <source>
        <dbReference type="ARBA" id="ARBA00022695"/>
    </source>
</evidence>
<keyword evidence="3 8" id="KW-0808">Transferase</keyword>
<dbReference type="GO" id="GO:0031380">
    <property type="term" value="C:nuclear RNA-directed RNA polymerase complex"/>
    <property type="evidence" value="ECO:0007669"/>
    <property type="project" value="TreeGrafter"/>
</dbReference>
<evidence type="ECO:0000256" key="6">
    <source>
        <dbReference type="ARBA" id="ARBA00023158"/>
    </source>
</evidence>
<evidence type="ECO:0000313" key="12">
    <source>
        <dbReference type="EMBL" id="TKR70871.1"/>
    </source>
</evidence>
<dbReference type="EC" id="2.7.7.48" evidence="8"/>
<dbReference type="InterPro" id="IPR058752">
    <property type="entry name" value="RDRP_C_head"/>
</dbReference>
<evidence type="ECO:0000259" key="10">
    <source>
        <dbReference type="Pfam" id="PF05183"/>
    </source>
</evidence>
<name>A0A4U5MN09_STECR</name>
<evidence type="ECO:0000256" key="3">
    <source>
        <dbReference type="ARBA" id="ARBA00022679"/>
    </source>
</evidence>
<comment type="caution">
    <text evidence="12">The sequence shown here is derived from an EMBL/GenBank/DDBJ whole genome shotgun (WGS) entry which is preliminary data.</text>
</comment>
<feature type="compositionally biased region" description="Low complexity" evidence="9">
    <location>
        <begin position="851"/>
        <end position="861"/>
    </location>
</feature>
<dbReference type="InterPro" id="IPR057596">
    <property type="entry name" value="RDRP_core"/>
</dbReference>
<dbReference type="InterPro" id="IPR007855">
    <property type="entry name" value="RDRP"/>
</dbReference>
<organism evidence="12 13">
    <name type="scientific">Steinernema carpocapsae</name>
    <name type="common">Entomopathogenic nematode</name>
    <dbReference type="NCBI Taxonomy" id="34508"/>
    <lineage>
        <taxon>Eukaryota</taxon>
        <taxon>Metazoa</taxon>
        <taxon>Ecdysozoa</taxon>
        <taxon>Nematoda</taxon>
        <taxon>Chromadorea</taxon>
        <taxon>Rhabditida</taxon>
        <taxon>Tylenchina</taxon>
        <taxon>Panagrolaimomorpha</taxon>
        <taxon>Strongyloidoidea</taxon>
        <taxon>Steinernematidae</taxon>
        <taxon>Steinernema</taxon>
    </lineage>
</organism>
<feature type="domain" description="RDRP C-terminal head" evidence="11">
    <location>
        <begin position="623"/>
        <end position="776"/>
    </location>
</feature>
<reference evidence="12 13" key="2">
    <citation type="journal article" date="2019" name="G3 (Bethesda)">
        <title>Hybrid Assembly of the Genome of the Entomopathogenic Nematode Steinernema carpocapsae Identifies the X-Chromosome.</title>
        <authorList>
            <person name="Serra L."/>
            <person name="Macchietto M."/>
            <person name="Macias-Munoz A."/>
            <person name="McGill C.J."/>
            <person name="Rodriguez I.M."/>
            <person name="Rodriguez B."/>
            <person name="Murad R."/>
            <person name="Mortazavi A."/>
        </authorList>
    </citation>
    <scope>NUCLEOTIDE SEQUENCE [LARGE SCALE GENOMIC DNA]</scope>
    <source>
        <strain evidence="12 13">ALL</strain>
    </source>
</reference>
<feature type="compositionally biased region" description="Basic and acidic residues" evidence="9">
    <location>
        <begin position="819"/>
        <end position="836"/>
    </location>
</feature>
<reference evidence="12 13" key="1">
    <citation type="journal article" date="2015" name="Genome Biol.">
        <title>Comparative genomics of Steinernema reveals deeply conserved gene regulatory networks.</title>
        <authorList>
            <person name="Dillman A.R."/>
            <person name="Macchietto M."/>
            <person name="Porter C.F."/>
            <person name="Rogers A."/>
            <person name="Williams B."/>
            <person name="Antoshechkin I."/>
            <person name="Lee M.M."/>
            <person name="Goodwin Z."/>
            <person name="Lu X."/>
            <person name="Lewis E.E."/>
            <person name="Goodrich-Blair H."/>
            <person name="Stock S.P."/>
            <person name="Adams B.J."/>
            <person name="Sternberg P.W."/>
            <person name="Mortazavi A."/>
        </authorList>
    </citation>
    <scope>NUCLEOTIDE SEQUENCE [LARGE SCALE GENOMIC DNA]</scope>
    <source>
        <strain evidence="12 13">ALL</strain>
    </source>
</reference>
<comment type="catalytic activity">
    <reaction evidence="7 8">
        <text>RNA(n) + a ribonucleoside 5'-triphosphate = RNA(n+1) + diphosphate</text>
        <dbReference type="Rhea" id="RHEA:21248"/>
        <dbReference type="Rhea" id="RHEA-COMP:14527"/>
        <dbReference type="Rhea" id="RHEA-COMP:17342"/>
        <dbReference type="ChEBI" id="CHEBI:33019"/>
        <dbReference type="ChEBI" id="CHEBI:61557"/>
        <dbReference type="ChEBI" id="CHEBI:140395"/>
        <dbReference type="EC" id="2.7.7.48"/>
    </reaction>
</comment>
<dbReference type="PANTHER" id="PTHR23079:SF57">
    <property type="entry name" value="RNA-DIRECTED RNA POLYMERASE"/>
    <property type="match status" value="1"/>
</dbReference>
<dbReference type="STRING" id="34508.A0A4U5MN09"/>